<comment type="caution">
    <text evidence="1">The sequence shown here is derived from an EMBL/GenBank/DDBJ whole genome shotgun (WGS) entry which is preliminary data.</text>
</comment>
<dbReference type="Proteomes" id="UP000240728">
    <property type="component" value="Unassembled WGS sequence"/>
</dbReference>
<evidence type="ECO:0000313" key="2">
    <source>
        <dbReference type="Proteomes" id="UP000240728"/>
    </source>
</evidence>
<dbReference type="EMBL" id="PYOZ01000012">
    <property type="protein sequence ID" value="PSX43822.1"/>
    <property type="molecule type" value="Genomic_DNA"/>
</dbReference>
<dbReference type="AlphaFoldDB" id="A0AAX0YSY3"/>
<reference evidence="1 2" key="1">
    <citation type="submission" date="2018-01" db="EMBL/GenBank/DDBJ databases">
        <title>Whole genome sequencing of Histamine producing bacteria.</title>
        <authorList>
            <person name="Butler K."/>
        </authorList>
    </citation>
    <scope>NUCLEOTIDE SEQUENCE [LARGE SCALE GENOMIC DNA]</scope>
    <source>
        <strain evidence="1 2">A1-4</strain>
    </source>
</reference>
<name>A0AAX0YSY3_9GAMM</name>
<protein>
    <submittedName>
        <fullName evidence="1">Uncharacterized protein</fullName>
    </submittedName>
</protein>
<evidence type="ECO:0000313" key="1">
    <source>
        <dbReference type="EMBL" id="PSX43822.1"/>
    </source>
</evidence>
<keyword evidence="2" id="KW-1185">Reference proteome</keyword>
<gene>
    <name evidence="1" type="ORF">C0W53_16755</name>
</gene>
<accession>A0AAX0YSY3</accession>
<organism evidence="1 2">
    <name type="scientific">Photobacterium kishitanii</name>
    <dbReference type="NCBI Taxonomy" id="318456"/>
    <lineage>
        <taxon>Bacteria</taxon>
        <taxon>Pseudomonadati</taxon>
        <taxon>Pseudomonadota</taxon>
        <taxon>Gammaproteobacteria</taxon>
        <taxon>Vibrionales</taxon>
        <taxon>Vibrionaceae</taxon>
        <taxon>Photobacterium</taxon>
    </lineage>
</organism>
<proteinExistence type="predicted"/>
<sequence length="113" mass="12560">MGLMNKKITISLLSILALSGWITTAVQIYLASENKALLLDKILDNPFNLVSLQLQIERDIKDPVEIIQFWVKNGWTAETGSLLTICNNNKDKLSSILSSDQINEACRLVNTGI</sequence>